<dbReference type="EMBL" id="JAETWB010000067">
    <property type="protein sequence ID" value="MBL6082419.1"/>
    <property type="molecule type" value="Genomic_DNA"/>
</dbReference>
<evidence type="ECO:0000313" key="3">
    <source>
        <dbReference type="Proteomes" id="UP000660885"/>
    </source>
</evidence>
<feature type="domain" description="Transposase IS701-like DDE" evidence="1">
    <location>
        <begin position="16"/>
        <end position="226"/>
    </location>
</feature>
<proteinExistence type="predicted"/>
<dbReference type="Proteomes" id="UP000660885">
    <property type="component" value="Unassembled WGS sequence"/>
</dbReference>
<organism evidence="2 3">
    <name type="scientific">Belnapia arida</name>
    <dbReference type="NCBI Taxonomy" id="2804533"/>
    <lineage>
        <taxon>Bacteria</taxon>
        <taxon>Pseudomonadati</taxon>
        <taxon>Pseudomonadota</taxon>
        <taxon>Alphaproteobacteria</taxon>
        <taxon>Acetobacterales</taxon>
        <taxon>Roseomonadaceae</taxon>
        <taxon>Belnapia</taxon>
    </lineage>
</organism>
<protein>
    <submittedName>
        <fullName evidence="2">Transposase</fullName>
    </submittedName>
</protein>
<sequence>MTPCVGPAVLDGWMRPFRCHFTAAVWRHVVVLVGGALLAPGRRTVAAALRVMGLGEAAGFAVYHRVLSHGHWCSRALAHRLLLLLVVAFVPDGPVVVGLDDTIERRWGARIAARGIYRDPVRSSHGHFVKASGLRWLSVMLLAPVPWAGCIWGLPFLTVLAPSERYAAEQGKRHKKLTDWARQALLQVARWLPGRRVVAVADSSFSAIALLRDLASHLTVVSRRASMPACASHPRCASRGGEGGRRSQGCGCPVWSSACAAGAHPGVGSTSMAGMATAPAGSTSPPAPHSGTIPACGWQSAGCWCATRVARRSHRPFSAPI</sequence>
<dbReference type="RefSeq" id="WP_202835686.1">
    <property type="nucleotide sequence ID" value="NZ_JAETWB010000067.1"/>
</dbReference>
<evidence type="ECO:0000313" key="2">
    <source>
        <dbReference type="EMBL" id="MBL6082419.1"/>
    </source>
</evidence>
<comment type="caution">
    <text evidence="2">The sequence shown here is derived from an EMBL/GenBank/DDBJ whole genome shotgun (WGS) entry which is preliminary data.</text>
</comment>
<dbReference type="InterPro" id="IPR038721">
    <property type="entry name" value="IS701-like_DDE_dom"/>
</dbReference>
<gene>
    <name evidence="2" type="ORF">JMJ56_31110</name>
</gene>
<evidence type="ECO:0000259" key="1">
    <source>
        <dbReference type="Pfam" id="PF13546"/>
    </source>
</evidence>
<reference evidence="2 3" key="1">
    <citation type="submission" date="2021-01" db="EMBL/GenBank/DDBJ databases">
        <title>Belnapia mucosa sp. nov. and Belnapia arida sp. nov., isolated from the Tabernas Desert (Almeria, Spain).</title>
        <authorList>
            <person name="Molina-Menor E."/>
            <person name="Vidal-Verdu A."/>
            <person name="Calonge A."/>
            <person name="Satari L."/>
            <person name="Pereto J."/>
            <person name="Porcar M."/>
        </authorList>
    </citation>
    <scope>NUCLEOTIDE SEQUENCE [LARGE SCALE GENOMIC DNA]</scope>
    <source>
        <strain evidence="2 3">T18</strain>
    </source>
</reference>
<keyword evidence="3" id="KW-1185">Reference proteome</keyword>
<name>A0ABS1UEN5_9PROT</name>
<accession>A0ABS1UEN5</accession>
<dbReference type="Pfam" id="PF13546">
    <property type="entry name" value="DDE_5"/>
    <property type="match status" value="1"/>
</dbReference>